<dbReference type="RefSeq" id="WP_281484307.1">
    <property type="nucleotide sequence ID" value="NZ_CP124543.1"/>
</dbReference>
<keyword evidence="2" id="KW-1185">Reference proteome</keyword>
<evidence type="ECO:0000313" key="2">
    <source>
        <dbReference type="Proteomes" id="UP001223520"/>
    </source>
</evidence>
<proteinExistence type="predicted"/>
<reference evidence="1 2" key="1">
    <citation type="journal article" date="2023" name="Limnol Oceanogr Lett">
        <title>Environmental adaptations by the intertidal Antarctic cyanobacterium Halotia branconii CENA392 as revealed using long-read genome sequencing.</title>
        <authorList>
            <person name="Dextro R.B."/>
            <person name="Delbaje E."/>
            <person name="Freitas P.N.N."/>
            <person name="Geraldes V."/>
            <person name="Pinto E."/>
            <person name="Long P.F."/>
            <person name="Fiore M.F."/>
        </authorList>
    </citation>
    <scope>NUCLEOTIDE SEQUENCE [LARGE SCALE GENOMIC DNA]</scope>
    <source>
        <strain evidence="1 2">CENA392</strain>
    </source>
</reference>
<sequence length="104" mass="12248">MSDTTVFLPDYYRIFERRTGEWFLKTVRLIHKELPFSVDLRDFKLLYGITDEQIGIELFRINGGKSGYYLANLRHKRFYYCGTGTEGVKTKLRSLGIGREDPMQ</sequence>
<dbReference type="AlphaFoldDB" id="A0AAJ6NUY8"/>
<evidence type="ECO:0000313" key="1">
    <source>
        <dbReference type="EMBL" id="WGV27065.1"/>
    </source>
</evidence>
<protein>
    <submittedName>
        <fullName evidence="1">Uncharacterized protein</fullName>
    </submittedName>
</protein>
<name>A0AAJ6NUY8_9CYAN</name>
<organism evidence="1 2">
    <name type="scientific">Halotia branconii CENA392</name>
    <dbReference type="NCBI Taxonomy" id="1539056"/>
    <lineage>
        <taxon>Bacteria</taxon>
        <taxon>Bacillati</taxon>
        <taxon>Cyanobacteriota</taxon>
        <taxon>Cyanophyceae</taxon>
        <taxon>Nostocales</taxon>
        <taxon>Nodulariaceae</taxon>
        <taxon>Halotia</taxon>
    </lineage>
</organism>
<dbReference type="Proteomes" id="UP001223520">
    <property type="component" value="Chromosome"/>
</dbReference>
<gene>
    <name evidence="1" type="ORF">QI031_06100</name>
</gene>
<dbReference type="EMBL" id="CP124543">
    <property type="protein sequence ID" value="WGV27065.1"/>
    <property type="molecule type" value="Genomic_DNA"/>
</dbReference>
<accession>A0AAJ6NUY8</accession>
<dbReference type="KEGG" id="hbq:QI031_06100"/>